<dbReference type="AlphaFoldDB" id="A0A0A9R2L9"/>
<sequence length="37" mass="4391">MNGEQLITRQVQCFKGICNVMLFLEATRLAFCWRQQN</sequence>
<proteinExistence type="predicted"/>
<dbReference type="EMBL" id="GBRH01281009">
    <property type="protein sequence ID" value="JAD16886.1"/>
    <property type="molecule type" value="Transcribed_RNA"/>
</dbReference>
<reference evidence="1" key="2">
    <citation type="journal article" date="2015" name="Data Brief">
        <title>Shoot transcriptome of the giant reed, Arundo donax.</title>
        <authorList>
            <person name="Barrero R.A."/>
            <person name="Guerrero F.D."/>
            <person name="Moolhuijzen P."/>
            <person name="Goolsby J.A."/>
            <person name="Tidwell J."/>
            <person name="Bellgard S.E."/>
            <person name="Bellgard M.I."/>
        </authorList>
    </citation>
    <scope>NUCLEOTIDE SEQUENCE</scope>
    <source>
        <tissue evidence="1">Shoot tissue taken approximately 20 cm above the soil surface</tissue>
    </source>
</reference>
<evidence type="ECO:0000313" key="1">
    <source>
        <dbReference type="EMBL" id="JAD16886.1"/>
    </source>
</evidence>
<protein>
    <submittedName>
        <fullName evidence="1">Uncharacterized protein</fullName>
    </submittedName>
</protein>
<accession>A0A0A9R2L9</accession>
<organism evidence="1">
    <name type="scientific">Arundo donax</name>
    <name type="common">Giant reed</name>
    <name type="synonym">Donax arundinaceus</name>
    <dbReference type="NCBI Taxonomy" id="35708"/>
    <lineage>
        <taxon>Eukaryota</taxon>
        <taxon>Viridiplantae</taxon>
        <taxon>Streptophyta</taxon>
        <taxon>Embryophyta</taxon>
        <taxon>Tracheophyta</taxon>
        <taxon>Spermatophyta</taxon>
        <taxon>Magnoliopsida</taxon>
        <taxon>Liliopsida</taxon>
        <taxon>Poales</taxon>
        <taxon>Poaceae</taxon>
        <taxon>PACMAD clade</taxon>
        <taxon>Arundinoideae</taxon>
        <taxon>Arundineae</taxon>
        <taxon>Arundo</taxon>
    </lineage>
</organism>
<reference evidence="1" key="1">
    <citation type="submission" date="2014-09" db="EMBL/GenBank/DDBJ databases">
        <authorList>
            <person name="Magalhaes I.L.F."/>
            <person name="Oliveira U."/>
            <person name="Santos F.R."/>
            <person name="Vidigal T.H.D.A."/>
            <person name="Brescovit A.D."/>
            <person name="Santos A.J."/>
        </authorList>
    </citation>
    <scope>NUCLEOTIDE SEQUENCE</scope>
    <source>
        <tissue evidence="1">Shoot tissue taken approximately 20 cm above the soil surface</tissue>
    </source>
</reference>
<name>A0A0A9R2L9_ARUDO</name>